<accession>A0AAI9UM99</accession>
<dbReference type="Proteomes" id="UP001239795">
    <property type="component" value="Unassembled WGS sequence"/>
</dbReference>
<reference evidence="1 2" key="1">
    <citation type="submission" date="2016-10" db="EMBL/GenBank/DDBJ databases">
        <title>The genome sequence of Colletotrichum fioriniae PJ7.</title>
        <authorList>
            <person name="Baroncelli R."/>
        </authorList>
    </citation>
    <scope>NUCLEOTIDE SEQUENCE [LARGE SCALE GENOMIC DNA]</scope>
    <source>
        <strain evidence="1">Col 31</strain>
    </source>
</reference>
<evidence type="ECO:0000313" key="1">
    <source>
        <dbReference type="EMBL" id="KAK1459195.1"/>
    </source>
</evidence>
<evidence type="ECO:0000313" key="2">
    <source>
        <dbReference type="Proteomes" id="UP001239795"/>
    </source>
</evidence>
<dbReference type="AlphaFoldDB" id="A0AAI9UM99"/>
<comment type="caution">
    <text evidence="1">The sequence shown here is derived from an EMBL/GenBank/DDBJ whole genome shotgun (WGS) entry which is preliminary data.</text>
</comment>
<name>A0AAI9UM99_9PEZI</name>
<organism evidence="1 2">
    <name type="scientific">Colletotrichum melonis</name>
    <dbReference type="NCBI Taxonomy" id="1209925"/>
    <lineage>
        <taxon>Eukaryota</taxon>
        <taxon>Fungi</taxon>
        <taxon>Dikarya</taxon>
        <taxon>Ascomycota</taxon>
        <taxon>Pezizomycotina</taxon>
        <taxon>Sordariomycetes</taxon>
        <taxon>Hypocreomycetidae</taxon>
        <taxon>Glomerellales</taxon>
        <taxon>Glomerellaceae</taxon>
        <taxon>Colletotrichum</taxon>
        <taxon>Colletotrichum acutatum species complex</taxon>
    </lineage>
</organism>
<protein>
    <submittedName>
        <fullName evidence="1">Uncharacterized protein</fullName>
    </submittedName>
</protein>
<keyword evidence="2" id="KW-1185">Reference proteome</keyword>
<gene>
    <name evidence="1" type="ORF">CMEL01_02194</name>
</gene>
<sequence>MFNRDLHVRQVHRCRLQLCPQGQMFEGVSQTEGLLSCISHHHAPFHLCLSRVYHVANTGSFNHKRLLPAKQDNDGRSTIDQSLKLRTLLRSTQSFLWAS</sequence>
<proteinExistence type="predicted"/>
<dbReference type="EMBL" id="MLGG01000013">
    <property type="protein sequence ID" value="KAK1459195.1"/>
    <property type="molecule type" value="Genomic_DNA"/>
</dbReference>